<evidence type="ECO:0000313" key="3">
    <source>
        <dbReference type="Proteomes" id="UP000054359"/>
    </source>
</evidence>
<feature type="compositionally biased region" description="Polar residues" evidence="1">
    <location>
        <begin position="94"/>
        <end position="103"/>
    </location>
</feature>
<organism evidence="2 3">
    <name type="scientific">Stegodyphus mimosarum</name>
    <name type="common">African social velvet spider</name>
    <dbReference type="NCBI Taxonomy" id="407821"/>
    <lineage>
        <taxon>Eukaryota</taxon>
        <taxon>Metazoa</taxon>
        <taxon>Ecdysozoa</taxon>
        <taxon>Arthropoda</taxon>
        <taxon>Chelicerata</taxon>
        <taxon>Arachnida</taxon>
        <taxon>Araneae</taxon>
        <taxon>Araneomorphae</taxon>
        <taxon>Entelegynae</taxon>
        <taxon>Eresoidea</taxon>
        <taxon>Eresidae</taxon>
        <taxon>Stegodyphus</taxon>
    </lineage>
</organism>
<sequence length="123" mass="13329">MNDTSVITCSSSGLNQNSYDLGTNSLGRPLYPRTQYNINRNPIHDGHQLGESPHPSQVAVISQCPGSSYETSDNIISDASHSVTFIPSVHENTEQNNSNTLNKKQPGLQHPLRSFTVPGAPSQ</sequence>
<reference evidence="2 3" key="1">
    <citation type="submission" date="2013-11" db="EMBL/GenBank/DDBJ databases">
        <title>Genome sequencing of Stegodyphus mimosarum.</title>
        <authorList>
            <person name="Bechsgaard J."/>
        </authorList>
    </citation>
    <scope>NUCLEOTIDE SEQUENCE [LARGE SCALE GENOMIC DNA]</scope>
</reference>
<feature type="non-terminal residue" evidence="2">
    <location>
        <position position="123"/>
    </location>
</feature>
<feature type="region of interest" description="Disordered" evidence="1">
    <location>
        <begin position="40"/>
        <end position="59"/>
    </location>
</feature>
<dbReference type="Proteomes" id="UP000054359">
    <property type="component" value="Unassembled WGS sequence"/>
</dbReference>
<name>A0A087TJA4_STEMI</name>
<proteinExistence type="predicted"/>
<dbReference type="EMBL" id="KK115470">
    <property type="protein sequence ID" value="KFM65193.1"/>
    <property type="molecule type" value="Genomic_DNA"/>
</dbReference>
<dbReference type="AlphaFoldDB" id="A0A087TJA4"/>
<gene>
    <name evidence="2" type="ORF">X975_24317</name>
</gene>
<keyword evidence="3" id="KW-1185">Reference proteome</keyword>
<protein>
    <submittedName>
        <fullName evidence="2">Uncharacterized protein</fullName>
    </submittedName>
</protein>
<feature type="region of interest" description="Disordered" evidence="1">
    <location>
        <begin position="89"/>
        <end position="123"/>
    </location>
</feature>
<evidence type="ECO:0000256" key="1">
    <source>
        <dbReference type="SAM" id="MobiDB-lite"/>
    </source>
</evidence>
<accession>A0A087TJA4</accession>
<evidence type="ECO:0000313" key="2">
    <source>
        <dbReference type="EMBL" id="KFM65193.1"/>
    </source>
</evidence>